<dbReference type="GO" id="GO:0010031">
    <property type="term" value="P:circumnutation"/>
    <property type="evidence" value="ECO:0007669"/>
    <property type="project" value="TreeGrafter"/>
</dbReference>
<evidence type="ECO:0000313" key="3">
    <source>
        <dbReference type="EMBL" id="GAA0146084.1"/>
    </source>
</evidence>
<evidence type="ECO:0000259" key="2">
    <source>
        <dbReference type="Pfam" id="PF24714"/>
    </source>
</evidence>
<organism evidence="3 4">
    <name type="scientific">Lithospermum erythrorhizon</name>
    <name type="common">Purple gromwell</name>
    <name type="synonym">Lithospermum officinale var. erythrorhizon</name>
    <dbReference type="NCBI Taxonomy" id="34254"/>
    <lineage>
        <taxon>Eukaryota</taxon>
        <taxon>Viridiplantae</taxon>
        <taxon>Streptophyta</taxon>
        <taxon>Embryophyta</taxon>
        <taxon>Tracheophyta</taxon>
        <taxon>Spermatophyta</taxon>
        <taxon>Magnoliopsida</taxon>
        <taxon>eudicotyledons</taxon>
        <taxon>Gunneridae</taxon>
        <taxon>Pentapetalae</taxon>
        <taxon>asterids</taxon>
        <taxon>lamiids</taxon>
        <taxon>Boraginales</taxon>
        <taxon>Boraginaceae</taxon>
        <taxon>Boraginoideae</taxon>
        <taxon>Lithospermeae</taxon>
        <taxon>Lithospermum</taxon>
    </lineage>
</organism>
<dbReference type="PANTHER" id="PTHR31355">
    <property type="entry name" value="MICROTUBULE-ASSOCIATED PROTEIN TORTIFOLIA1"/>
    <property type="match status" value="1"/>
</dbReference>
<dbReference type="SUPFAM" id="SSF48371">
    <property type="entry name" value="ARM repeat"/>
    <property type="match status" value="1"/>
</dbReference>
<evidence type="ECO:0000313" key="4">
    <source>
        <dbReference type="Proteomes" id="UP001454036"/>
    </source>
</evidence>
<accession>A0AAV3P351</accession>
<dbReference type="GO" id="GO:0008017">
    <property type="term" value="F:microtubule binding"/>
    <property type="evidence" value="ECO:0007669"/>
    <property type="project" value="InterPro"/>
</dbReference>
<protein>
    <recommendedName>
        <fullName evidence="2">TORTIFOLIA1/SINE1-2 N-terminal domain-containing protein</fullName>
    </recommendedName>
</protein>
<reference evidence="3 4" key="1">
    <citation type="submission" date="2024-01" db="EMBL/GenBank/DDBJ databases">
        <title>The complete chloroplast genome sequence of Lithospermum erythrorhizon: insights into the phylogenetic relationship among Boraginaceae species and the maternal lineages of purple gromwells.</title>
        <authorList>
            <person name="Okada T."/>
            <person name="Watanabe K."/>
        </authorList>
    </citation>
    <scope>NUCLEOTIDE SEQUENCE [LARGE SCALE GENOMIC DNA]</scope>
</reference>
<evidence type="ECO:0000256" key="1">
    <source>
        <dbReference type="SAM" id="MobiDB-lite"/>
    </source>
</evidence>
<dbReference type="InterPro" id="IPR011989">
    <property type="entry name" value="ARM-like"/>
</dbReference>
<dbReference type="EMBL" id="BAABME010000873">
    <property type="protein sequence ID" value="GAA0146084.1"/>
    <property type="molecule type" value="Genomic_DNA"/>
</dbReference>
<feature type="region of interest" description="Disordered" evidence="1">
    <location>
        <begin position="1"/>
        <end position="38"/>
    </location>
</feature>
<feature type="domain" description="TORTIFOLIA1/SINE1-2 N-terminal" evidence="2">
    <location>
        <begin position="49"/>
        <end position="250"/>
    </location>
</feature>
<dbReference type="Proteomes" id="UP001454036">
    <property type="component" value="Unassembled WGS sequence"/>
</dbReference>
<dbReference type="GO" id="GO:0010005">
    <property type="term" value="C:cortical microtubule, transverse to long axis"/>
    <property type="evidence" value="ECO:0007669"/>
    <property type="project" value="TreeGrafter"/>
</dbReference>
<name>A0AAV3P351_LITER</name>
<dbReference type="PANTHER" id="PTHR31355:SF7">
    <property type="entry name" value="MICROTUBULE-ASSOCIATED PROTEIN TORTIFOLIA1"/>
    <property type="match status" value="1"/>
</dbReference>
<comment type="caution">
    <text evidence="3">The sequence shown here is derived from an EMBL/GenBank/DDBJ whole genome shotgun (WGS) entry which is preliminary data.</text>
</comment>
<dbReference type="InterPro" id="IPR057600">
    <property type="entry name" value="TORTIFOLIA1/SINE1-2_N"/>
</dbReference>
<gene>
    <name evidence="3" type="ORF">LIER_06118</name>
</gene>
<dbReference type="Pfam" id="PF24714">
    <property type="entry name" value="TOR1L1_N"/>
    <property type="match status" value="1"/>
</dbReference>
<dbReference type="InterPro" id="IPR033337">
    <property type="entry name" value="TORTIFOLIA1/SINE1-2"/>
</dbReference>
<dbReference type="AlphaFoldDB" id="A0AAV3P351"/>
<dbReference type="GO" id="GO:0009826">
    <property type="term" value="P:unidimensional cell growth"/>
    <property type="evidence" value="ECO:0007669"/>
    <property type="project" value="TreeGrafter"/>
</dbReference>
<sequence length="251" mass="26747">MSSKSSKPLKPPNQSLSAPATGSNTPLSSSRSALSPNPSSLSSHLAMIELKQRILTSISKLSDRDTHQIAVQDLETLIETLSNDGVLMLLNCLYDASNDPAKPAVKKESLRLLGFLCESHKDLAATHLNKIVGNIVKRLKDSDTGVRDACRDAIGSISGLYLKGEGENGGVGSIVSLFVRPLFEAMGENNKVVQGGAALCMARMIECAVETPVSAFQKLCPRIAKYLNSPNYMAKSSLLLVVSSLAQVCAF</sequence>
<proteinExistence type="predicted"/>
<dbReference type="InterPro" id="IPR016024">
    <property type="entry name" value="ARM-type_fold"/>
</dbReference>
<keyword evidence="4" id="KW-1185">Reference proteome</keyword>
<dbReference type="Gene3D" id="1.25.10.10">
    <property type="entry name" value="Leucine-rich Repeat Variant"/>
    <property type="match status" value="1"/>
</dbReference>